<evidence type="ECO:0000313" key="2">
    <source>
        <dbReference type="Proteomes" id="UP001062846"/>
    </source>
</evidence>
<dbReference type="Proteomes" id="UP001062846">
    <property type="component" value="Chromosome 7"/>
</dbReference>
<dbReference type="EMBL" id="CM046394">
    <property type="protein sequence ID" value="KAI8546800.1"/>
    <property type="molecule type" value="Genomic_DNA"/>
</dbReference>
<comment type="caution">
    <text evidence="1">The sequence shown here is derived from an EMBL/GenBank/DDBJ whole genome shotgun (WGS) entry which is preliminary data.</text>
</comment>
<keyword evidence="2" id="KW-1185">Reference proteome</keyword>
<accession>A0ACC0N0M1</accession>
<sequence>MVRFWELVDLVHPLIWVYLLLLKLEEFGVEFRSSQVRKNEGGCISSHCCHNRKLLARSEAATPIKEPERRLENFLNYITLFRFFINALWFVYRIKKVDLIFYLFYWREIWRSKNKKYNIIRQLIRPFVCPVSGYHQI</sequence>
<evidence type="ECO:0000313" key="1">
    <source>
        <dbReference type="EMBL" id="KAI8546800.1"/>
    </source>
</evidence>
<proteinExistence type="predicted"/>
<protein>
    <submittedName>
        <fullName evidence="1">Uncharacterized protein</fullName>
    </submittedName>
</protein>
<name>A0ACC0N0M1_RHOML</name>
<organism evidence="1 2">
    <name type="scientific">Rhododendron molle</name>
    <name type="common">Chinese azalea</name>
    <name type="synonym">Azalea mollis</name>
    <dbReference type="NCBI Taxonomy" id="49168"/>
    <lineage>
        <taxon>Eukaryota</taxon>
        <taxon>Viridiplantae</taxon>
        <taxon>Streptophyta</taxon>
        <taxon>Embryophyta</taxon>
        <taxon>Tracheophyta</taxon>
        <taxon>Spermatophyta</taxon>
        <taxon>Magnoliopsida</taxon>
        <taxon>eudicotyledons</taxon>
        <taxon>Gunneridae</taxon>
        <taxon>Pentapetalae</taxon>
        <taxon>asterids</taxon>
        <taxon>Ericales</taxon>
        <taxon>Ericaceae</taxon>
        <taxon>Ericoideae</taxon>
        <taxon>Rhodoreae</taxon>
        <taxon>Rhododendron</taxon>
    </lineage>
</organism>
<reference evidence="1" key="1">
    <citation type="submission" date="2022-02" db="EMBL/GenBank/DDBJ databases">
        <title>Plant Genome Project.</title>
        <authorList>
            <person name="Zhang R.-G."/>
        </authorList>
    </citation>
    <scope>NUCLEOTIDE SEQUENCE</scope>
    <source>
        <strain evidence="1">AT1</strain>
    </source>
</reference>
<gene>
    <name evidence="1" type="ORF">RHMOL_Rhmol07G0147600</name>
</gene>